<dbReference type="PROSITE" id="PS51725">
    <property type="entry name" value="ABM"/>
    <property type="match status" value="1"/>
</dbReference>
<dbReference type="Proteomes" id="UP001058553">
    <property type="component" value="Chromosome"/>
</dbReference>
<reference evidence="2" key="1">
    <citation type="submission" date="2022-07" db="EMBL/GenBank/DDBJ databases">
        <title>Genetic diversity of Erwinia pyrifoliae.</title>
        <authorList>
            <person name="Park D.S."/>
            <person name="Ham H."/>
        </authorList>
    </citation>
    <scope>NUCLEOTIDE SEQUENCE</scope>
    <source>
        <strain evidence="2">CP201486</strain>
    </source>
</reference>
<dbReference type="PANTHER" id="PTHR33336">
    <property type="entry name" value="QUINOL MONOOXYGENASE YGIN-RELATED"/>
    <property type="match status" value="1"/>
</dbReference>
<dbReference type="RefSeq" id="WP_012668034.1">
    <property type="nucleotide sequence ID" value="NZ_CP023567.1"/>
</dbReference>
<evidence type="ECO:0000313" key="3">
    <source>
        <dbReference type="Proteomes" id="UP001058553"/>
    </source>
</evidence>
<dbReference type="InterPro" id="IPR050744">
    <property type="entry name" value="AI-2_Isomerase_LsrG"/>
</dbReference>
<dbReference type="PANTHER" id="PTHR33336:SF15">
    <property type="entry name" value="ABM DOMAIN-CONTAINING PROTEIN"/>
    <property type="match status" value="1"/>
</dbReference>
<accession>A0ABY5XD52</accession>
<organism evidence="2 3">
    <name type="scientific">Erwinia pyrifoliae</name>
    <dbReference type="NCBI Taxonomy" id="79967"/>
    <lineage>
        <taxon>Bacteria</taxon>
        <taxon>Pseudomonadati</taxon>
        <taxon>Pseudomonadota</taxon>
        <taxon>Gammaproteobacteria</taxon>
        <taxon>Enterobacterales</taxon>
        <taxon>Erwiniaceae</taxon>
        <taxon>Erwinia</taxon>
    </lineage>
</organism>
<proteinExistence type="predicted"/>
<dbReference type="Gene3D" id="3.30.70.100">
    <property type="match status" value="1"/>
</dbReference>
<protein>
    <submittedName>
        <fullName evidence="2">Antibiotic biosynthesis monooxygenase</fullName>
    </submittedName>
</protein>
<dbReference type="Pfam" id="PF03992">
    <property type="entry name" value="ABM"/>
    <property type="match status" value="1"/>
</dbReference>
<dbReference type="InterPro" id="IPR007138">
    <property type="entry name" value="ABM_dom"/>
</dbReference>
<gene>
    <name evidence="2" type="ORF">NYP84_07860</name>
</gene>
<feature type="domain" description="ABM" evidence="1">
    <location>
        <begin position="6"/>
        <end position="95"/>
    </location>
</feature>
<sequence>MSDKSVLIIATMTAHPGKGDALFDVLNHCVAPSRFEQGNIHYDLYRSAENSDRFLFHETWKNASAVDHHEAQPHFKKLLAAAGPLLAEPPVINKF</sequence>
<dbReference type="GeneID" id="92237116"/>
<dbReference type="InterPro" id="IPR011008">
    <property type="entry name" value="Dimeric_a/b-barrel"/>
</dbReference>
<keyword evidence="3" id="KW-1185">Reference proteome</keyword>
<keyword evidence="2" id="KW-0503">Monooxygenase</keyword>
<dbReference type="EMBL" id="CP103445">
    <property type="protein sequence ID" value="UWS35045.1"/>
    <property type="molecule type" value="Genomic_DNA"/>
</dbReference>
<keyword evidence="2" id="KW-0560">Oxidoreductase</keyword>
<dbReference type="SUPFAM" id="SSF54909">
    <property type="entry name" value="Dimeric alpha+beta barrel"/>
    <property type="match status" value="1"/>
</dbReference>
<dbReference type="GO" id="GO:0004497">
    <property type="term" value="F:monooxygenase activity"/>
    <property type="evidence" value="ECO:0007669"/>
    <property type="project" value="UniProtKB-KW"/>
</dbReference>
<name>A0ABY5XD52_ERWPY</name>
<evidence type="ECO:0000313" key="2">
    <source>
        <dbReference type="EMBL" id="UWS35045.1"/>
    </source>
</evidence>
<evidence type="ECO:0000259" key="1">
    <source>
        <dbReference type="PROSITE" id="PS51725"/>
    </source>
</evidence>